<dbReference type="InterPro" id="IPR000014">
    <property type="entry name" value="PAS"/>
</dbReference>
<dbReference type="FunFam" id="1.10.287.130:FF:000001">
    <property type="entry name" value="Two-component sensor histidine kinase"/>
    <property type="match status" value="1"/>
</dbReference>
<dbReference type="GO" id="GO:0004721">
    <property type="term" value="F:phosphoprotein phosphatase activity"/>
    <property type="evidence" value="ECO:0007669"/>
    <property type="project" value="TreeGrafter"/>
</dbReference>
<dbReference type="Proteomes" id="UP000829401">
    <property type="component" value="Chromosome"/>
</dbReference>
<evidence type="ECO:0000256" key="2">
    <source>
        <dbReference type="ARBA" id="ARBA00004651"/>
    </source>
</evidence>
<dbReference type="SUPFAM" id="SSF55785">
    <property type="entry name" value="PYP-like sensor domain (PAS domain)"/>
    <property type="match status" value="1"/>
</dbReference>
<dbReference type="GO" id="GO:0016036">
    <property type="term" value="P:cellular response to phosphate starvation"/>
    <property type="evidence" value="ECO:0007669"/>
    <property type="project" value="TreeGrafter"/>
</dbReference>
<keyword evidence="8 12" id="KW-0418">Kinase</keyword>
<evidence type="ECO:0000313" key="13">
    <source>
        <dbReference type="Proteomes" id="UP000829401"/>
    </source>
</evidence>
<keyword evidence="9" id="KW-0067">ATP-binding</keyword>
<evidence type="ECO:0000256" key="1">
    <source>
        <dbReference type="ARBA" id="ARBA00000085"/>
    </source>
</evidence>
<evidence type="ECO:0000313" key="12">
    <source>
        <dbReference type="EMBL" id="UNO48973.1"/>
    </source>
</evidence>
<dbReference type="InterPro" id="IPR003660">
    <property type="entry name" value="HAMP_dom"/>
</dbReference>
<organism evidence="12 13">
    <name type="scientific">Alicyclobacillus acidoterrestris (strain ATCC 49025 / DSM 3922 / CIP 106132 / NCIMB 13137 / GD3B)</name>
    <dbReference type="NCBI Taxonomy" id="1356854"/>
    <lineage>
        <taxon>Bacteria</taxon>
        <taxon>Bacillati</taxon>
        <taxon>Bacillota</taxon>
        <taxon>Bacilli</taxon>
        <taxon>Bacillales</taxon>
        <taxon>Alicyclobacillaceae</taxon>
        <taxon>Alicyclobacillus</taxon>
    </lineage>
</organism>
<dbReference type="FunFam" id="3.30.565.10:FF:000006">
    <property type="entry name" value="Sensor histidine kinase WalK"/>
    <property type="match status" value="1"/>
</dbReference>
<dbReference type="Pfam" id="PF02518">
    <property type="entry name" value="HATPase_c"/>
    <property type="match status" value="1"/>
</dbReference>
<dbReference type="Pfam" id="PF00672">
    <property type="entry name" value="HAMP"/>
    <property type="match status" value="1"/>
</dbReference>
<dbReference type="SUPFAM" id="SSF55874">
    <property type="entry name" value="ATPase domain of HSP90 chaperone/DNA topoisomerase II/histidine kinase"/>
    <property type="match status" value="1"/>
</dbReference>
<dbReference type="OrthoDB" id="9813151at2"/>
<dbReference type="CDD" id="cd00075">
    <property type="entry name" value="HATPase"/>
    <property type="match status" value="1"/>
</dbReference>
<dbReference type="Gene3D" id="3.30.450.20">
    <property type="entry name" value="PAS domain"/>
    <property type="match status" value="2"/>
</dbReference>
<dbReference type="InterPro" id="IPR036097">
    <property type="entry name" value="HisK_dim/P_sf"/>
</dbReference>
<dbReference type="CDD" id="cd00130">
    <property type="entry name" value="PAS"/>
    <property type="match status" value="1"/>
</dbReference>
<dbReference type="InterPro" id="IPR004358">
    <property type="entry name" value="Sig_transdc_His_kin-like_C"/>
</dbReference>
<evidence type="ECO:0000256" key="4">
    <source>
        <dbReference type="ARBA" id="ARBA00022475"/>
    </source>
</evidence>
<dbReference type="PRINTS" id="PR00344">
    <property type="entry name" value="BCTRLSENSOR"/>
</dbReference>
<dbReference type="PROSITE" id="PS50109">
    <property type="entry name" value="HIS_KIN"/>
    <property type="match status" value="1"/>
</dbReference>
<dbReference type="eggNOG" id="COG5002">
    <property type="taxonomic scope" value="Bacteria"/>
</dbReference>
<evidence type="ECO:0000256" key="6">
    <source>
        <dbReference type="ARBA" id="ARBA00022679"/>
    </source>
</evidence>
<evidence type="ECO:0000256" key="10">
    <source>
        <dbReference type="ARBA" id="ARBA00023012"/>
    </source>
</evidence>
<dbReference type="PROSITE" id="PS50885">
    <property type="entry name" value="HAMP"/>
    <property type="match status" value="1"/>
</dbReference>
<keyword evidence="13" id="KW-1185">Reference proteome</keyword>
<dbReference type="Pfam" id="PF00512">
    <property type="entry name" value="HisKA"/>
    <property type="match status" value="1"/>
</dbReference>
<dbReference type="InterPro" id="IPR050351">
    <property type="entry name" value="BphY/WalK/GraS-like"/>
</dbReference>
<dbReference type="SUPFAM" id="SSF47384">
    <property type="entry name" value="Homodimeric domain of signal transducing histidine kinase"/>
    <property type="match status" value="1"/>
</dbReference>
<evidence type="ECO:0000256" key="9">
    <source>
        <dbReference type="ARBA" id="ARBA00022840"/>
    </source>
</evidence>
<protein>
    <recommendedName>
        <fullName evidence="3">histidine kinase</fullName>
        <ecNumber evidence="3">2.7.13.3</ecNumber>
    </recommendedName>
</protein>
<dbReference type="SMART" id="SM00387">
    <property type="entry name" value="HATPase_c"/>
    <property type="match status" value="1"/>
</dbReference>
<evidence type="ECO:0000256" key="8">
    <source>
        <dbReference type="ARBA" id="ARBA00022777"/>
    </source>
</evidence>
<dbReference type="InterPro" id="IPR036890">
    <property type="entry name" value="HATPase_C_sf"/>
</dbReference>
<name>T0D459_ALIAG</name>
<keyword evidence="10" id="KW-0902">Two-component regulatory system</keyword>
<evidence type="ECO:0000256" key="5">
    <source>
        <dbReference type="ARBA" id="ARBA00022553"/>
    </source>
</evidence>
<dbReference type="EC" id="2.7.13.3" evidence="3"/>
<comment type="subcellular location">
    <subcellularLocation>
        <location evidence="2">Cell membrane</location>
        <topology evidence="2">Multi-pass membrane protein</topology>
    </subcellularLocation>
</comment>
<dbReference type="AlphaFoldDB" id="T0D459"/>
<gene>
    <name evidence="12" type="ORF">K1I37_20730</name>
</gene>
<keyword evidence="7" id="KW-0547">Nucleotide-binding</keyword>
<dbReference type="CDD" id="cd00082">
    <property type="entry name" value="HisKA"/>
    <property type="match status" value="1"/>
</dbReference>
<dbReference type="SMART" id="SM00091">
    <property type="entry name" value="PAS"/>
    <property type="match status" value="1"/>
</dbReference>
<dbReference type="Gene3D" id="3.30.565.10">
    <property type="entry name" value="Histidine kinase-like ATPase, C-terminal domain"/>
    <property type="match status" value="1"/>
</dbReference>
<dbReference type="InterPro" id="IPR003661">
    <property type="entry name" value="HisK_dim/P_dom"/>
</dbReference>
<dbReference type="EMBL" id="CP080467">
    <property type="protein sequence ID" value="UNO48973.1"/>
    <property type="molecule type" value="Genomic_DNA"/>
</dbReference>
<dbReference type="PANTHER" id="PTHR45453">
    <property type="entry name" value="PHOSPHATE REGULON SENSOR PROTEIN PHOR"/>
    <property type="match status" value="1"/>
</dbReference>
<dbReference type="SMART" id="SM00388">
    <property type="entry name" value="HisKA"/>
    <property type="match status" value="1"/>
</dbReference>
<dbReference type="GO" id="GO:0000155">
    <property type="term" value="F:phosphorelay sensor kinase activity"/>
    <property type="evidence" value="ECO:0007669"/>
    <property type="project" value="InterPro"/>
</dbReference>
<keyword evidence="11" id="KW-0472">Membrane</keyword>
<proteinExistence type="predicted"/>
<dbReference type="GO" id="GO:0005524">
    <property type="term" value="F:ATP binding"/>
    <property type="evidence" value="ECO:0007669"/>
    <property type="project" value="UniProtKB-KW"/>
</dbReference>
<dbReference type="PANTHER" id="PTHR45453:SF1">
    <property type="entry name" value="PHOSPHATE REGULON SENSOR PROTEIN PHOR"/>
    <property type="match status" value="1"/>
</dbReference>
<dbReference type="SUPFAM" id="SSF158472">
    <property type="entry name" value="HAMP domain-like"/>
    <property type="match status" value="1"/>
</dbReference>
<dbReference type="CDD" id="cd06225">
    <property type="entry name" value="HAMP"/>
    <property type="match status" value="1"/>
</dbReference>
<dbReference type="Pfam" id="PF13188">
    <property type="entry name" value="PAS_8"/>
    <property type="match status" value="1"/>
</dbReference>
<evidence type="ECO:0000256" key="11">
    <source>
        <dbReference type="ARBA" id="ARBA00023136"/>
    </source>
</evidence>
<sequence>MVVWRSLRVKLVLVYTLLILFAVELIGAYFVRALTTSLIHNQSEAAKSQAQLMATLVGPQLEHASKQQLSSAVTAVLQSVPQFLNGTVYLLNADGYVLYTSAGGALVGQKRTDSEATQVLIHHQDTVAIRFDPVASQHVLVVAVPMYQRAKFTGVLEYVTSIQPTYDTIRQVTSIFYTGSGFVLVLTIVLGIVLSRALTRPVLEVTRQARVMAAGDFSKRVTPSSNDEFGDLVVAINHLAEELDEALSMNRSEQERLRAIITSMSDGVIVLDSKLDILFMNHSAAQMLGITSKETWNKVDVLNLEEMAEEALTGDCMRIRVVGEEIYHITLTRVQRREQTDGFVAVVRDVTEQERLNQARREFVSNVSHELRTPLTSVKSYIEALRDLGDDEKDTRDNFLQVIAQETDRMVRLTRDLLQLSGLDRGQTYNLHQSIGLTDLLLQVQQRFQLQAERQGLEFSVVAPDDDDVFIVGNRDMVNRILDNLLSNAMKYTPAKGHVSVSTRVFRDRVIVSVKDDGIGIPKDDLPRVFERFYRVDKGRSRRLGGTGLGLALAREMVERMDGTIAITSEPEQGTQVSVTFVRDEGVEKAR</sequence>
<dbReference type="STRING" id="1356854.N007_06760"/>
<keyword evidence="5" id="KW-0597">Phosphoprotein</keyword>
<dbReference type="InterPro" id="IPR035965">
    <property type="entry name" value="PAS-like_dom_sf"/>
</dbReference>
<keyword evidence="4" id="KW-1003">Cell membrane</keyword>
<dbReference type="KEGG" id="aaco:K1I37_20730"/>
<accession>T0D459</accession>
<dbReference type="InterPro" id="IPR005467">
    <property type="entry name" value="His_kinase_dom"/>
</dbReference>
<dbReference type="PROSITE" id="PS50112">
    <property type="entry name" value="PAS"/>
    <property type="match status" value="1"/>
</dbReference>
<dbReference type="SMART" id="SM00304">
    <property type="entry name" value="HAMP"/>
    <property type="match status" value="1"/>
</dbReference>
<dbReference type="Gene3D" id="1.10.287.130">
    <property type="match status" value="1"/>
</dbReference>
<dbReference type="GO" id="GO:0005886">
    <property type="term" value="C:plasma membrane"/>
    <property type="evidence" value="ECO:0007669"/>
    <property type="project" value="UniProtKB-SubCell"/>
</dbReference>
<dbReference type="Gene3D" id="1.10.8.500">
    <property type="entry name" value="HAMP domain in histidine kinase"/>
    <property type="match status" value="1"/>
</dbReference>
<reference evidence="13" key="1">
    <citation type="journal article" date="2022" name="G3 (Bethesda)">
        <title>Unveiling the complete genome sequence of Alicyclobacillus acidoterrestris DSM 3922T, a taint-producing strain.</title>
        <authorList>
            <person name="Leonardo I.C."/>
            <person name="Barreto Crespo M.T."/>
            <person name="Gaspar F.B."/>
        </authorList>
    </citation>
    <scope>NUCLEOTIDE SEQUENCE [LARGE SCALE GENOMIC DNA]</scope>
    <source>
        <strain evidence="13">DSM 3922</strain>
    </source>
</reference>
<dbReference type="InterPro" id="IPR003594">
    <property type="entry name" value="HATPase_dom"/>
</dbReference>
<evidence type="ECO:0000256" key="3">
    <source>
        <dbReference type="ARBA" id="ARBA00012438"/>
    </source>
</evidence>
<comment type="catalytic activity">
    <reaction evidence="1">
        <text>ATP + protein L-histidine = ADP + protein N-phospho-L-histidine.</text>
        <dbReference type="EC" id="2.7.13.3"/>
    </reaction>
</comment>
<keyword evidence="6" id="KW-0808">Transferase</keyword>
<dbReference type="NCBIfam" id="TIGR00229">
    <property type="entry name" value="sensory_box"/>
    <property type="match status" value="1"/>
</dbReference>
<dbReference type="RefSeq" id="WP_021296389.1">
    <property type="nucleotide sequence ID" value="NZ_AURB01000128.1"/>
</dbReference>
<evidence type="ECO:0000256" key="7">
    <source>
        <dbReference type="ARBA" id="ARBA00022741"/>
    </source>
</evidence>
<accession>A0A9E6ZHI0</accession>